<gene>
    <name evidence="9" type="ORF">G8E10_13610</name>
</gene>
<keyword evidence="4" id="KW-0807">Transducer</keyword>
<dbReference type="Gene3D" id="1.10.8.500">
    <property type="entry name" value="HAMP domain in histidine kinase"/>
    <property type="match status" value="1"/>
</dbReference>
<dbReference type="SUPFAM" id="SSF58104">
    <property type="entry name" value="Methyl-accepting chemotaxis protein (MCP) signaling domain"/>
    <property type="match status" value="1"/>
</dbReference>
<keyword evidence="10" id="KW-1185">Reference proteome</keyword>
<evidence type="ECO:0000256" key="1">
    <source>
        <dbReference type="ARBA" id="ARBA00004370"/>
    </source>
</evidence>
<feature type="region of interest" description="Disordered" evidence="5">
    <location>
        <begin position="348"/>
        <end position="368"/>
    </location>
</feature>
<keyword evidence="6" id="KW-0812">Transmembrane</keyword>
<dbReference type="CDD" id="cd11386">
    <property type="entry name" value="MCP_signal"/>
    <property type="match status" value="1"/>
</dbReference>
<evidence type="ECO:0000256" key="2">
    <source>
        <dbReference type="ARBA" id="ARBA00022500"/>
    </source>
</evidence>
<feature type="domain" description="HAMP" evidence="8">
    <location>
        <begin position="294"/>
        <end position="337"/>
    </location>
</feature>
<keyword evidence="6" id="KW-1133">Transmembrane helix</keyword>
<evidence type="ECO:0000313" key="9">
    <source>
        <dbReference type="EMBL" id="NHT76780.1"/>
    </source>
</evidence>
<dbReference type="Pfam" id="PF00015">
    <property type="entry name" value="MCPsignal"/>
    <property type="match status" value="1"/>
</dbReference>
<evidence type="ECO:0000259" key="8">
    <source>
        <dbReference type="PROSITE" id="PS50885"/>
    </source>
</evidence>
<dbReference type="InterPro" id="IPR004089">
    <property type="entry name" value="MCPsignal_dom"/>
</dbReference>
<evidence type="ECO:0000313" key="10">
    <source>
        <dbReference type="Proteomes" id="UP001155840"/>
    </source>
</evidence>
<evidence type="ECO:0000256" key="4">
    <source>
        <dbReference type="PROSITE-ProRule" id="PRU00284"/>
    </source>
</evidence>
<feature type="domain" description="HAMP" evidence="8">
    <location>
        <begin position="204"/>
        <end position="257"/>
    </location>
</feature>
<dbReference type="SMART" id="SM00283">
    <property type="entry name" value="MA"/>
    <property type="match status" value="1"/>
</dbReference>
<organism evidence="9 10">
    <name type="scientific">Ferranicluibacter rubi</name>
    <dbReference type="NCBI Taxonomy" id="2715133"/>
    <lineage>
        <taxon>Bacteria</taxon>
        <taxon>Pseudomonadati</taxon>
        <taxon>Pseudomonadota</taxon>
        <taxon>Alphaproteobacteria</taxon>
        <taxon>Hyphomicrobiales</taxon>
        <taxon>Rhizobiaceae</taxon>
        <taxon>Ferranicluibacter</taxon>
    </lineage>
</organism>
<reference evidence="9" key="1">
    <citation type="submission" date="2020-03" db="EMBL/GenBank/DDBJ databases">
        <title>Ferranicluibacter endophyticum gen. nov., sp. nov., a new genus isolated from Rubus ulmifolius Schott. stem.</title>
        <authorList>
            <person name="Roca-Couso R."/>
            <person name="Flores-Felix J.D."/>
            <person name="Igual J.M."/>
            <person name="Rivas R."/>
        </authorList>
    </citation>
    <scope>NUCLEOTIDE SEQUENCE</scope>
    <source>
        <strain evidence="9">CRRU44</strain>
    </source>
</reference>
<dbReference type="PROSITE" id="PS50885">
    <property type="entry name" value="HAMP"/>
    <property type="match status" value="2"/>
</dbReference>
<dbReference type="SMART" id="SM00304">
    <property type="entry name" value="HAMP"/>
    <property type="match status" value="2"/>
</dbReference>
<dbReference type="Gene3D" id="1.10.287.950">
    <property type="entry name" value="Methyl-accepting chemotaxis protein"/>
    <property type="match status" value="1"/>
</dbReference>
<comment type="similarity">
    <text evidence="3">Belongs to the methyl-accepting chemotaxis (MCP) protein family.</text>
</comment>
<dbReference type="InterPro" id="IPR051310">
    <property type="entry name" value="MCP_chemotaxis"/>
</dbReference>
<dbReference type="Pfam" id="PF00672">
    <property type="entry name" value="HAMP"/>
    <property type="match status" value="2"/>
</dbReference>
<feature type="transmembrane region" description="Helical" evidence="6">
    <location>
        <begin position="12"/>
        <end position="32"/>
    </location>
</feature>
<evidence type="ECO:0000256" key="3">
    <source>
        <dbReference type="ARBA" id="ARBA00029447"/>
    </source>
</evidence>
<feature type="compositionally biased region" description="Basic and acidic residues" evidence="5">
    <location>
        <begin position="349"/>
        <end position="365"/>
    </location>
</feature>
<dbReference type="GO" id="GO:0016020">
    <property type="term" value="C:membrane"/>
    <property type="evidence" value="ECO:0007669"/>
    <property type="project" value="UniProtKB-SubCell"/>
</dbReference>
<name>A0AA43ZF86_9HYPH</name>
<evidence type="ECO:0000259" key="7">
    <source>
        <dbReference type="PROSITE" id="PS50111"/>
    </source>
</evidence>
<evidence type="ECO:0000256" key="6">
    <source>
        <dbReference type="SAM" id="Phobius"/>
    </source>
</evidence>
<dbReference type="CDD" id="cd06225">
    <property type="entry name" value="HAMP"/>
    <property type="match status" value="1"/>
</dbReference>
<dbReference type="GO" id="GO:0007165">
    <property type="term" value="P:signal transduction"/>
    <property type="evidence" value="ECO:0007669"/>
    <property type="project" value="UniProtKB-KW"/>
</dbReference>
<dbReference type="PANTHER" id="PTHR43531">
    <property type="entry name" value="PROTEIN ICFG"/>
    <property type="match status" value="1"/>
</dbReference>
<dbReference type="PROSITE" id="PS50111">
    <property type="entry name" value="CHEMOTAXIS_TRANSDUC_2"/>
    <property type="match status" value="1"/>
</dbReference>
<evidence type="ECO:0000256" key="5">
    <source>
        <dbReference type="SAM" id="MobiDB-lite"/>
    </source>
</evidence>
<comment type="caution">
    <text evidence="9">The sequence shown here is derived from an EMBL/GenBank/DDBJ whole genome shotgun (WGS) entry which is preliminary data.</text>
</comment>
<dbReference type="InterPro" id="IPR003660">
    <property type="entry name" value="HAMP_dom"/>
</dbReference>
<dbReference type="AlphaFoldDB" id="A0AA43ZF86"/>
<feature type="transmembrane region" description="Helical" evidence="6">
    <location>
        <begin position="177"/>
        <end position="203"/>
    </location>
</feature>
<dbReference type="PANTHER" id="PTHR43531:SF11">
    <property type="entry name" value="METHYL-ACCEPTING CHEMOTAXIS PROTEIN 3"/>
    <property type="match status" value="1"/>
</dbReference>
<dbReference type="InterPro" id="IPR004090">
    <property type="entry name" value="Chemotax_Me-accpt_rcpt"/>
</dbReference>
<dbReference type="Proteomes" id="UP001155840">
    <property type="component" value="Unassembled WGS sequence"/>
</dbReference>
<dbReference type="PRINTS" id="PR00260">
    <property type="entry name" value="CHEMTRNSDUCR"/>
</dbReference>
<dbReference type="RefSeq" id="WP_167129646.1">
    <property type="nucleotide sequence ID" value="NZ_JAANCM010000006.1"/>
</dbReference>
<dbReference type="EMBL" id="JAANCM010000006">
    <property type="protein sequence ID" value="NHT76780.1"/>
    <property type="molecule type" value="Genomic_DNA"/>
</dbReference>
<protein>
    <submittedName>
        <fullName evidence="9">HAMP domain-containing protein</fullName>
    </submittedName>
</protein>
<keyword evidence="6" id="KW-0472">Membrane</keyword>
<accession>A0AA43ZF86</accession>
<dbReference type="FunFam" id="1.10.287.950:FF:000001">
    <property type="entry name" value="Methyl-accepting chemotaxis sensory transducer"/>
    <property type="match status" value="1"/>
</dbReference>
<dbReference type="GO" id="GO:0006935">
    <property type="term" value="P:chemotaxis"/>
    <property type="evidence" value="ECO:0007669"/>
    <property type="project" value="UniProtKB-KW"/>
</dbReference>
<dbReference type="GO" id="GO:0004888">
    <property type="term" value="F:transmembrane signaling receptor activity"/>
    <property type="evidence" value="ECO:0007669"/>
    <property type="project" value="InterPro"/>
</dbReference>
<keyword evidence="2" id="KW-0145">Chemotaxis</keyword>
<comment type="subcellular location">
    <subcellularLocation>
        <location evidence="1">Membrane</location>
    </subcellularLocation>
</comment>
<dbReference type="Pfam" id="PF05227">
    <property type="entry name" value="CHASE3"/>
    <property type="match status" value="1"/>
</dbReference>
<dbReference type="SUPFAM" id="SSF158472">
    <property type="entry name" value="HAMP domain-like"/>
    <property type="match status" value="1"/>
</dbReference>
<dbReference type="InterPro" id="IPR007891">
    <property type="entry name" value="CHASE3"/>
</dbReference>
<sequence>MKNLSVSRKLFVCFSSIVLVVSLFCGLAFWSLTEIKRATAENHETQSVLKLASDILATLVEQQNAMRGYVASTNGDFLDRVKKYGDAVGPLLQELQDRASIGGYAEIVRPLPEAVATFNREIESALSLAKDTSTLQSMREGIAKTARLTRIREVLKGLTDQEQAASLARNEALSASFAVGMLTLLVGGLLTVLISFIVGMVLARGLGRPIVEMTDIMRQLAGGKIDLTVPAQDRRDEIGAMAKAVDVFRANAAANARLEDEAEAQRTETERNRLRLADEEKRRAAEMSYATSGLARALDRLAQGDLTTSLDEPFAPEFETIRTDFNKAVAQLGQTLSAVSQATAAMDNGTREISESTNDLSRRTEQQAASLEETAAALDQITVNVANASKRSEEARSAAASATVSAEQSGQVVASTVQAMERIEKSSSEISNIIGVIDEIAFQTNLLALNAGVEAARAGEAGKGFAVVAQEVRELAQRSAKAAKEIKDLIRASTVDVANGVKLVSETGTALRTIEGYIVSVNQHMNAIATSAREQAAGLAEVNTAVNQMDQVTQQNAAMVEVSSAAGAALASESAKLRQLIERFELRTGAPMSVVSGRVASTPVSTLKAAPVRRSMSAASHGNAALKDSWEEF</sequence>
<proteinExistence type="inferred from homology"/>
<feature type="domain" description="Methyl-accepting transducer" evidence="7">
    <location>
        <begin position="342"/>
        <end position="571"/>
    </location>
</feature>